<dbReference type="GO" id="GO:0005524">
    <property type="term" value="F:ATP binding"/>
    <property type="evidence" value="ECO:0007669"/>
    <property type="project" value="UniProtKB-KW"/>
</dbReference>
<dbReference type="Gene3D" id="1.10.287.130">
    <property type="match status" value="1"/>
</dbReference>
<dbReference type="InterPro" id="IPR036890">
    <property type="entry name" value="HATPase_C_sf"/>
</dbReference>
<dbReference type="RefSeq" id="WP_012856689.1">
    <property type="nucleotide sequence ID" value="NC_013512.1"/>
</dbReference>
<organism evidence="10 11">
    <name type="scientific">Sulfurospirillum deleyianum (strain ATCC 51133 / DSM 6946 / 5175)</name>
    <dbReference type="NCBI Taxonomy" id="525898"/>
    <lineage>
        <taxon>Bacteria</taxon>
        <taxon>Pseudomonadati</taxon>
        <taxon>Campylobacterota</taxon>
        <taxon>Epsilonproteobacteria</taxon>
        <taxon>Campylobacterales</taxon>
        <taxon>Sulfurospirillaceae</taxon>
        <taxon>Sulfurospirillum</taxon>
    </lineage>
</organism>
<dbReference type="PROSITE" id="PS50109">
    <property type="entry name" value="HIS_KIN"/>
    <property type="match status" value="1"/>
</dbReference>
<keyword evidence="8" id="KW-0902">Two-component regulatory system</keyword>
<gene>
    <name evidence="10" type="ordered locus">Sdel_0894</name>
</gene>
<evidence type="ECO:0000313" key="11">
    <source>
        <dbReference type="Proteomes" id="UP000002222"/>
    </source>
</evidence>
<comment type="catalytic activity">
    <reaction evidence="1">
        <text>ATP + protein L-histidine = ADP + protein N-phospho-L-histidine.</text>
        <dbReference type="EC" id="2.7.13.3"/>
    </reaction>
</comment>
<dbReference type="PRINTS" id="PR00344">
    <property type="entry name" value="BCTRLSENSOR"/>
</dbReference>
<dbReference type="OrthoDB" id="9794419at2"/>
<keyword evidence="3" id="KW-0597">Phosphoprotein</keyword>
<reference evidence="11" key="1">
    <citation type="submission" date="2009-11" db="EMBL/GenBank/DDBJ databases">
        <title>The complete genome of Sulfurospirillum deleyianum DSM 6946.</title>
        <authorList>
            <consortium name="US DOE Joint Genome Institute (JGI-PGF)"/>
            <person name="Lucas S."/>
            <person name="Copeland A."/>
            <person name="Lapidus A."/>
            <person name="Glavina del Rio T."/>
            <person name="Dalin E."/>
            <person name="Tice H."/>
            <person name="Bruce D."/>
            <person name="Goodwin L."/>
            <person name="Pitluck S."/>
            <person name="Kyrpides N."/>
            <person name="Mavromatis K."/>
            <person name="Ivanova N."/>
            <person name="Ovchinnikova G."/>
            <person name="Munk A.C."/>
            <person name="Lu M."/>
            <person name="Brettin T."/>
            <person name="Detter J.C."/>
            <person name="Han C."/>
            <person name="Tapia R."/>
            <person name="Larimer F."/>
            <person name="Land M."/>
            <person name="Hauser L."/>
            <person name="Markowitz V."/>
            <person name="Cheng J.F."/>
            <person name="Hugenholtz P."/>
            <person name="Woyke T."/>
            <person name="Wu D."/>
            <person name="Aumann P."/>
            <person name="Schneider S."/>
            <person name="Lang E."/>
            <person name="Spring S."/>
            <person name="Klenk H.P."/>
            <person name="Eisen J.A."/>
        </authorList>
    </citation>
    <scope>NUCLEOTIDE SEQUENCE [LARGE SCALE GENOMIC DNA]</scope>
    <source>
        <strain evidence="11">ATCC 51133 / DSM 6946 / 5175</strain>
    </source>
</reference>
<evidence type="ECO:0000256" key="8">
    <source>
        <dbReference type="ARBA" id="ARBA00023012"/>
    </source>
</evidence>
<keyword evidence="4" id="KW-0808">Transferase</keyword>
<evidence type="ECO:0000256" key="4">
    <source>
        <dbReference type="ARBA" id="ARBA00022679"/>
    </source>
</evidence>
<protein>
    <recommendedName>
        <fullName evidence="2">histidine kinase</fullName>
        <ecNumber evidence="2">2.7.13.3</ecNumber>
    </recommendedName>
</protein>
<dbReference type="GO" id="GO:0000155">
    <property type="term" value="F:phosphorelay sensor kinase activity"/>
    <property type="evidence" value="ECO:0007669"/>
    <property type="project" value="InterPro"/>
</dbReference>
<dbReference type="HOGENOM" id="CLU_000445_133_0_7"/>
<evidence type="ECO:0000256" key="1">
    <source>
        <dbReference type="ARBA" id="ARBA00000085"/>
    </source>
</evidence>
<reference evidence="10 11" key="2">
    <citation type="journal article" date="2010" name="Stand. Genomic Sci.">
        <title>Complete genome sequence of Sulfurospirillum deleyianum type strain (5175).</title>
        <authorList>
            <person name="Sikorski J."/>
            <person name="Lapidus A."/>
            <person name="Copeland A."/>
            <person name="Glavina Del Rio T."/>
            <person name="Nolan M."/>
            <person name="Lucas S."/>
            <person name="Chen F."/>
            <person name="Tice H."/>
            <person name="Cheng J.F."/>
            <person name="Saunders E."/>
            <person name="Bruce D."/>
            <person name="Goodwin L."/>
            <person name="Pitluck S."/>
            <person name="Ovchinnikova G."/>
            <person name="Pati A."/>
            <person name="Ivanova N."/>
            <person name="Mavromatis K."/>
            <person name="Chen A."/>
            <person name="Palaniappan K."/>
            <person name="Chain P."/>
            <person name="Land M."/>
            <person name="Hauser L."/>
            <person name="Chang Y.J."/>
            <person name="Jeffries C.D."/>
            <person name="Brettin T."/>
            <person name="Detter J.C."/>
            <person name="Han C."/>
            <person name="Rohde M."/>
            <person name="Lang E."/>
            <person name="Spring S."/>
            <person name="Goker M."/>
            <person name="Bristow J."/>
            <person name="Eisen J.A."/>
            <person name="Markowitz V."/>
            <person name="Hugenholtz P."/>
            <person name="Kyrpides N.C."/>
            <person name="Klenk H.P."/>
        </authorList>
    </citation>
    <scope>NUCLEOTIDE SEQUENCE [LARGE SCALE GENOMIC DNA]</scope>
    <source>
        <strain evidence="11">ATCC 51133 / DSM 6946 / 5175</strain>
    </source>
</reference>
<dbReference type="eggNOG" id="COG4191">
    <property type="taxonomic scope" value="Bacteria"/>
</dbReference>
<evidence type="ECO:0000256" key="2">
    <source>
        <dbReference type="ARBA" id="ARBA00012438"/>
    </source>
</evidence>
<feature type="domain" description="Histidine kinase" evidence="9">
    <location>
        <begin position="180"/>
        <end position="405"/>
    </location>
</feature>
<dbReference type="KEGG" id="sdl:Sdel_0894"/>
<evidence type="ECO:0000256" key="6">
    <source>
        <dbReference type="ARBA" id="ARBA00022777"/>
    </source>
</evidence>
<dbReference type="AlphaFoldDB" id="D1B1F5"/>
<dbReference type="PANTHER" id="PTHR43065:SF10">
    <property type="entry name" value="PEROXIDE STRESS-ACTIVATED HISTIDINE KINASE MAK3"/>
    <property type="match status" value="1"/>
</dbReference>
<evidence type="ECO:0000256" key="5">
    <source>
        <dbReference type="ARBA" id="ARBA00022741"/>
    </source>
</evidence>
<sequence>MTHLNQQLLIAYECVSAIGISLQLEEMMAHFLKVFSRKTGALAAIYWKAEGKESYKNGCFYGKKAFVPLFPHPSLKMKDGTILDVPHNKKHLLHVKIAEDWIVFLFDAPKEEIELVKAIITSFNAKLENAIRACKNHLELITINQTLEKRVEEEVHKNREKDKHILHQSRLAQMGEMISMIAHQWRQPLGSISTIAASIRLKIALNRLEWNTEEERTRSTLFLEDSMERIESYVKFLTHTIDDFRNFFKPNKQKESVTLPQLISKTLEIIGKALEINGITLNVQTYENEPVFTYTNEVTQVILNILKNAEDVLKERKIEEPHIDIRIQKEEEWETILIEDNAGGISPEILEHIFEPYFSTKSEKNGSGLGLYMSKIIIEEHCKGEILVKNGTMGAQFIIKLHGASHPDESR</sequence>
<dbReference type="PANTHER" id="PTHR43065">
    <property type="entry name" value="SENSOR HISTIDINE KINASE"/>
    <property type="match status" value="1"/>
</dbReference>
<evidence type="ECO:0000313" key="10">
    <source>
        <dbReference type="EMBL" id="ACZ11925.1"/>
    </source>
</evidence>
<dbReference type="SUPFAM" id="SSF47384">
    <property type="entry name" value="Homodimeric domain of signal transducing histidine kinase"/>
    <property type="match status" value="1"/>
</dbReference>
<evidence type="ECO:0000256" key="3">
    <source>
        <dbReference type="ARBA" id="ARBA00022553"/>
    </source>
</evidence>
<dbReference type="STRING" id="525898.Sdel_0894"/>
<dbReference type="EMBL" id="CP001816">
    <property type="protein sequence ID" value="ACZ11925.1"/>
    <property type="molecule type" value="Genomic_DNA"/>
</dbReference>
<evidence type="ECO:0000256" key="7">
    <source>
        <dbReference type="ARBA" id="ARBA00022840"/>
    </source>
</evidence>
<dbReference type="SMART" id="SM00387">
    <property type="entry name" value="HATPase_c"/>
    <property type="match status" value="1"/>
</dbReference>
<dbReference type="InterPro" id="IPR005467">
    <property type="entry name" value="His_kinase_dom"/>
</dbReference>
<evidence type="ECO:0000259" key="9">
    <source>
        <dbReference type="PROSITE" id="PS50109"/>
    </source>
</evidence>
<dbReference type="InterPro" id="IPR003594">
    <property type="entry name" value="HATPase_dom"/>
</dbReference>
<dbReference type="EC" id="2.7.13.3" evidence="2"/>
<keyword evidence="6" id="KW-0418">Kinase</keyword>
<accession>D1B1F5</accession>
<dbReference type="Proteomes" id="UP000002222">
    <property type="component" value="Chromosome"/>
</dbReference>
<keyword evidence="5" id="KW-0547">Nucleotide-binding</keyword>
<dbReference type="Pfam" id="PF02518">
    <property type="entry name" value="HATPase_c"/>
    <property type="match status" value="1"/>
</dbReference>
<dbReference type="SUPFAM" id="SSF55874">
    <property type="entry name" value="ATPase domain of HSP90 chaperone/DNA topoisomerase II/histidine kinase"/>
    <property type="match status" value="1"/>
</dbReference>
<proteinExistence type="predicted"/>
<keyword evidence="7 10" id="KW-0067">ATP-binding</keyword>
<dbReference type="InterPro" id="IPR036097">
    <property type="entry name" value="HisK_dim/P_sf"/>
</dbReference>
<name>D1B1F5_SULD5</name>
<dbReference type="Gene3D" id="3.30.565.10">
    <property type="entry name" value="Histidine kinase-like ATPase, C-terminal domain"/>
    <property type="match status" value="1"/>
</dbReference>
<dbReference type="InterPro" id="IPR004358">
    <property type="entry name" value="Sig_transdc_His_kin-like_C"/>
</dbReference>
<keyword evidence="11" id="KW-1185">Reference proteome</keyword>